<dbReference type="Proteomes" id="UP000749559">
    <property type="component" value="Unassembled WGS sequence"/>
</dbReference>
<organism evidence="4 5">
    <name type="scientific">Owenia fusiformis</name>
    <name type="common">Polychaete worm</name>
    <dbReference type="NCBI Taxonomy" id="6347"/>
    <lineage>
        <taxon>Eukaryota</taxon>
        <taxon>Metazoa</taxon>
        <taxon>Spiralia</taxon>
        <taxon>Lophotrochozoa</taxon>
        <taxon>Annelida</taxon>
        <taxon>Polychaeta</taxon>
        <taxon>Sedentaria</taxon>
        <taxon>Canalipalpata</taxon>
        <taxon>Sabellida</taxon>
        <taxon>Oweniida</taxon>
        <taxon>Oweniidae</taxon>
        <taxon>Owenia</taxon>
    </lineage>
</organism>
<evidence type="ECO:0000256" key="1">
    <source>
        <dbReference type="ARBA" id="ARBA00010080"/>
    </source>
</evidence>
<dbReference type="InterPro" id="IPR011990">
    <property type="entry name" value="TPR-like_helical_dom_sf"/>
</dbReference>
<dbReference type="InterPro" id="IPR019734">
    <property type="entry name" value="TPR_rpt"/>
</dbReference>
<dbReference type="GO" id="GO:0006402">
    <property type="term" value="P:mRNA catabolic process"/>
    <property type="evidence" value="ECO:0007669"/>
    <property type="project" value="TreeGrafter"/>
</dbReference>
<name>A0A8J1UU66_OWEFU</name>
<keyword evidence="2" id="KW-0943">RNA-mediated gene silencing</keyword>
<dbReference type="GO" id="GO:0031047">
    <property type="term" value="P:regulatory ncRNA-mediated gene silencing"/>
    <property type="evidence" value="ECO:0007669"/>
    <property type="project" value="UniProtKB-UniRule"/>
</dbReference>
<comment type="subcellular location">
    <subcellularLocation>
        <location evidence="2">Cytoplasm</location>
    </subcellularLocation>
    <subcellularLocation>
        <location evidence="2">Nucleus</location>
    </subcellularLocation>
</comment>
<accession>A0A8J1UU66</accession>
<dbReference type="SUPFAM" id="SSF48452">
    <property type="entry name" value="TPR-like"/>
    <property type="match status" value="1"/>
</dbReference>
<dbReference type="GO" id="GO:0017148">
    <property type="term" value="P:negative regulation of translation"/>
    <property type="evidence" value="ECO:0007669"/>
    <property type="project" value="TreeGrafter"/>
</dbReference>
<dbReference type="GO" id="GO:0005737">
    <property type="term" value="C:cytoplasm"/>
    <property type="evidence" value="ECO:0007669"/>
    <property type="project" value="UniProtKB-SubCell"/>
</dbReference>
<comment type="function">
    <text evidence="2">Component of the CCR4-NOT complex which is one of the major cellular mRNA deadenylases and is linked to various cellular processes including bulk mRNA degradation, miRNA-mediated repression, translational repression during translational initiation and general transcription regulation.</text>
</comment>
<gene>
    <name evidence="4" type="ORF">OFUS_LOCUS5577</name>
</gene>
<keyword evidence="2" id="KW-0963">Cytoplasm</keyword>
<protein>
    <recommendedName>
        <fullName evidence="2">CCR4-NOT transcription complex subunit 10</fullName>
    </recommendedName>
</protein>
<dbReference type="PANTHER" id="PTHR12979:SF5">
    <property type="entry name" value="CCR4-NOT TRANSCRIPTION COMPLEX SUBUNIT 10"/>
    <property type="match status" value="1"/>
</dbReference>
<keyword evidence="2" id="KW-0805">Transcription regulation</keyword>
<keyword evidence="2" id="KW-0804">Transcription</keyword>
<comment type="caution">
    <text evidence="4">The sequence shown here is derived from an EMBL/GenBank/DDBJ whole genome shotgun (WGS) entry which is preliminary data.</text>
</comment>
<dbReference type="SMART" id="SM00028">
    <property type="entry name" value="TPR"/>
    <property type="match status" value="4"/>
</dbReference>
<feature type="compositionally biased region" description="Basic and acidic residues" evidence="3">
    <location>
        <begin position="579"/>
        <end position="595"/>
    </location>
</feature>
<keyword evidence="2" id="KW-0539">Nucleus</keyword>
<dbReference type="AlphaFoldDB" id="A0A8J1UU66"/>
<evidence type="ECO:0000313" key="5">
    <source>
        <dbReference type="Proteomes" id="UP000749559"/>
    </source>
</evidence>
<dbReference type="InterPro" id="IPR039740">
    <property type="entry name" value="CNOT10"/>
</dbReference>
<dbReference type="Gene3D" id="1.25.40.10">
    <property type="entry name" value="Tetratricopeptide repeat domain"/>
    <property type="match status" value="2"/>
</dbReference>
<dbReference type="GO" id="GO:0005634">
    <property type="term" value="C:nucleus"/>
    <property type="evidence" value="ECO:0007669"/>
    <property type="project" value="UniProtKB-SubCell"/>
</dbReference>
<dbReference type="GO" id="GO:0030014">
    <property type="term" value="C:CCR4-NOT complex"/>
    <property type="evidence" value="ECO:0007669"/>
    <property type="project" value="UniProtKB-UniRule"/>
</dbReference>
<dbReference type="OrthoDB" id="25157at2759"/>
<reference evidence="4" key="1">
    <citation type="submission" date="2022-03" db="EMBL/GenBank/DDBJ databases">
        <authorList>
            <person name="Martin C."/>
        </authorList>
    </citation>
    <scope>NUCLEOTIDE SEQUENCE</scope>
</reference>
<feature type="compositionally biased region" description="Low complexity" evidence="3">
    <location>
        <begin position="456"/>
        <end position="467"/>
    </location>
</feature>
<dbReference type="EMBL" id="CAIIXF020000003">
    <property type="protein sequence ID" value="CAH1778695.1"/>
    <property type="molecule type" value="Genomic_DNA"/>
</dbReference>
<comment type="similarity">
    <text evidence="1 2">Belongs to the CNOT10 family.</text>
</comment>
<evidence type="ECO:0000256" key="3">
    <source>
        <dbReference type="SAM" id="MobiDB-lite"/>
    </source>
</evidence>
<keyword evidence="2" id="KW-0810">Translation regulation</keyword>
<keyword evidence="5" id="KW-1185">Reference proteome</keyword>
<evidence type="ECO:0000256" key="2">
    <source>
        <dbReference type="RuleBase" id="RU367083"/>
    </source>
</evidence>
<proteinExistence type="inferred from homology"/>
<feature type="region of interest" description="Disordered" evidence="3">
    <location>
        <begin position="455"/>
        <end position="479"/>
    </location>
</feature>
<dbReference type="PANTHER" id="PTHR12979">
    <property type="entry name" value="CCR4-NOT TRANSCRIPTION COMPLEX SUBUNIT 10"/>
    <property type="match status" value="1"/>
</dbReference>
<evidence type="ECO:0000313" key="4">
    <source>
        <dbReference type="EMBL" id="CAH1778695.1"/>
    </source>
</evidence>
<sequence length="684" mass="76650">MAEGHDDSANAEDIVVPSIPAITEQERENASISHAEFDKGQYDACLNTINKLMSTRSSDPRVVHNKVIVEYYRNGFKKTDEFRKNMAAVCQQAHIDIDNVSNIDDADQCIIYYNQAVMLFYLRQYKTALNIAEKLFQFVEPLDEYIGRRIVFLLVELHLCTRQPDKAMGVLTFAEKNLVGNGKGEKGDSDSTYKQNQIEQLKLRLSQYKARCYIMLKSMKSCKREVKYLMNAAGVTVPVIYIKANFECIRGNYRKAIKVLNSCGPSKNVLETGESVPVMYYNAMGLIHFNMKKHNLGAFYFKKAIQENETVTREVNKKEFGKSLSGRPVQCLTLSRHYELLYNMGIQLLHCGRPLAAFDCLIEVIQVFQVNPRLWLRLAECCVMVHKQSNDDDRRLEERQKVINGSVGSGVHRKLILGTGLHNKDKLSGESGVMPSATLEFAALCLRNALSLLPEDSSSTDSSTRVSSNEDSEQKGGGDIVLVDASPGNPMKPGEVANIRCSMLAQSAYVALCLKDYLMALSHAETLLKQSRLSGAHRYLGHMYVSEALAQLDCIADSISHLNPEAVTDVLTTFPEQKHIDPEKEKNGDQEHSESDGGALFPWAPKDVTKARAIMQYNLAVAHAMREEYEKASTNLSKSIAGIGTPLPAQTYFLRLYLDLIEGRRRIAQGIIKDHFGHVTPNRV</sequence>
<feature type="region of interest" description="Disordered" evidence="3">
    <location>
        <begin position="579"/>
        <end position="599"/>
    </location>
</feature>